<proteinExistence type="predicted"/>
<evidence type="ECO:0000256" key="1">
    <source>
        <dbReference type="SAM" id="MobiDB-lite"/>
    </source>
</evidence>
<sequence length="135" mass="15070">MAPFSSCSICQVRTRKMVKDPLTLKQIYVCPKCFKSDMHKKASPIETDNLKKSGNAKVNSNENQKTAEKNSGFPGIDKSASTQSKKNGKSQEKKEEPLKEVVQVKKIPKITPPLMQTVVIKNRKYVAISETADDE</sequence>
<evidence type="ECO:0000313" key="3">
    <source>
        <dbReference type="RefSeq" id="XP_065722461.1"/>
    </source>
</evidence>
<accession>A0AB40DDV1</accession>
<keyword evidence="2" id="KW-1185">Reference proteome</keyword>
<name>A0AB40DDV1_DROSZ</name>
<organism evidence="2 3">
    <name type="scientific">Drosophila suzukii</name>
    <name type="common">Spotted-wing drosophila fruit fly</name>
    <dbReference type="NCBI Taxonomy" id="28584"/>
    <lineage>
        <taxon>Eukaryota</taxon>
        <taxon>Metazoa</taxon>
        <taxon>Ecdysozoa</taxon>
        <taxon>Arthropoda</taxon>
        <taxon>Hexapoda</taxon>
        <taxon>Insecta</taxon>
        <taxon>Pterygota</taxon>
        <taxon>Neoptera</taxon>
        <taxon>Endopterygota</taxon>
        <taxon>Diptera</taxon>
        <taxon>Brachycera</taxon>
        <taxon>Muscomorpha</taxon>
        <taxon>Ephydroidea</taxon>
        <taxon>Drosophilidae</taxon>
        <taxon>Drosophila</taxon>
        <taxon>Sophophora</taxon>
    </lineage>
</organism>
<protein>
    <submittedName>
        <fullName evidence="3">Uncharacterized protein</fullName>
    </submittedName>
</protein>
<dbReference type="RefSeq" id="XP_065722461.1">
    <property type="nucleotide sequence ID" value="XM_065866389.2"/>
</dbReference>
<reference evidence="3" key="1">
    <citation type="submission" date="2025-08" db="UniProtKB">
        <authorList>
            <consortium name="RefSeq"/>
        </authorList>
    </citation>
    <scope>IDENTIFICATION</scope>
</reference>
<feature type="compositionally biased region" description="Basic and acidic residues" evidence="1">
    <location>
        <begin position="89"/>
        <end position="100"/>
    </location>
</feature>
<dbReference type="AlphaFoldDB" id="A0AB40DDV1"/>
<feature type="region of interest" description="Disordered" evidence="1">
    <location>
        <begin position="41"/>
        <end position="100"/>
    </location>
</feature>
<dbReference type="Proteomes" id="UP001652628">
    <property type="component" value="Chromosome 3"/>
</dbReference>
<evidence type="ECO:0000313" key="2">
    <source>
        <dbReference type="Proteomes" id="UP001652628"/>
    </source>
</evidence>
<dbReference type="GeneID" id="108016213"/>
<gene>
    <name evidence="3" type="primary">LOC108016213</name>
</gene>